<dbReference type="Gene3D" id="2.40.10.120">
    <property type="match status" value="1"/>
</dbReference>
<dbReference type="Proteomes" id="UP000276770">
    <property type="component" value="Unassembled WGS sequence"/>
</dbReference>
<dbReference type="OrthoDB" id="189537at2"/>
<sequence>MKGSWIASILSTLLILSGGAYAMIYIHEKVPAKLKNNSLIAVASEDKISKKPNDMTLKEVIHNVQKFVVNVEMEDGSLGSGFLYNSKGDVITNAHVVSNNKDVTIKTTDSREFDGTVIGVSTDVDVAVVRVPGLAGEDFLKLRKNKKAEVGDEVIALGSPLGLQDTVTTGIISGVNRDFDLKPYHYEDMYQISAPITHGNSGGPLVSRKTGEVLGINSAGMDQGTIGFSIPVTEVIPIVEGWSANPMTQMPVVEMNSNSEEDEETISNTDAASYLVQYFYESVQYGDYVTAYSLLGSNWQTHTTYEDFRNGYLNTKNVEVDDLQATSSGDNVVVIGTISSEENVNGTTQYSKYQVKYTVGKENDQQKILSGNAKKIE</sequence>
<dbReference type="SUPFAM" id="SSF50494">
    <property type="entry name" value="Trypsin-like serine proteases"/>
    <property type="match status" value="1"/>
</dbReference>
<gene>
    <name evidence="2" type="ORF">D9X91_13045</name>
</gene>
<keyword evidence="2" id="KW-0645">Protease</keyword>
<dbReference type="InterPro" id="IPR001940">
    <property type="entry name" value="Peptidase_S1C"/>
</dbReference>
<dbReference type="InterPro" id="IPR009003">
    <property type="entry name" value="Peptidase_S1_PA"/>
</dbReference>
<evidence type="ECO:0000313" key="3">
    <source>
        <dbReference type="Proteomes" id="UP000276770"/>
    </source>
</evidence>
<keyword evidence="1" id="KW-0378">Hydrolase</keyword>
<dbReference type="Pfam" id="PF13365">
    <property type="entry name" value="Trypsin_2"/>
    <property type="match status" value="1"/>
</dbReference>
<evidence type="ECO:0000256" key="1">
    <source>
        <dbReference type="ARBA" id="ARBA00022825"/>
    </source>
</evidence>
<proteinExistence type="predicted"/>
<name>A0A3L7K2H9_9BACI</name>
<dbReference type="EMBL" id="RCVZ01000008">
    <property type="protein sequence ID" value="RLQ94902.1"/>
    <property type="molecule type" value="Genomic_DNA"/>
</dbReference>
<organism evidence="2 3">
    <name type="scientific">Falsibacillus albus</name>
    <dbReference type="NCBI Taxonomy" id="2478915"/>
    <lineage>
        <taxon>Bacteria</taxon>
        <taxon>Bacillati</taxon>
        <taxon>Bacillota</taxon>
        <taxon>Bacilli</taxon>
        <taxon>Bacillales</taxon>
        <taxon>Bacillaceae</taxon>
        <taxon>Falsibacillus</taxon>
    </lineage>
</organism>
<dbReference type="PANTHER" id="PTHR22939">
    <property type="entry name" value="SERINE PROTEASE FAMILY S1C HTRA-RELATED"/>
    <property type="match status" value="1"/>
</dbReference>
<evidence type="ECO:0000313" key="2">
    <source>
        <dbReference type="EMBL" id="RLQ94902.1"/>
    </source>
</evidence>
<keyword evidence="3" id="KW-1185">Reference proteome</keyword>
<comment type="caution">
    <text evidence="2">The sequence shown here is derived from an EMBL/GenBank/DDBJ whole genome shotgun (WGS) entry which is preliminary data.</text>
</comment>
<dbReference type="GO" id="GO:0004252">
    <property type="term" value="F:serine-type endopeptidase activity"/>
    <property type="evidence" value="ECO:0007669"/>
    <property type="project" value="InterPro"/>
</dbReference>
<keyword evidence="1" id="KW-0720">Serine protease</keyword>
<dbReference type="AlphaFoldDB" id="A0A3L7K2H9"/>
<dbReference type="RefSeq" id="WP_121681065.1">
    <property type="nucleotide sequence ID" value="NZ_RCVZ01000008.1"/>
</dbReference>
<reference evidence="2 3" key="1">
    <citation type="submission" date="2018-10" db="EMBL/GenBank/DDBJ databases">
        <title>Falsibacillus sp. genome draft.</title>
        <authorList>
            <person name="Shi S."/>
        </authorList>
    </citation>
    <scope>NUCLEOTIDE SEQUENCE [LARGE SCALE GENOMIC DNA]</scope>
    <source>
        <strain evidence="2 3">GY 10110</strain>
    </source>
</reference>
<dbReference type="GO" id="GO:0006508">
    <property type="term" value="P:proteolysis"/>
    <property type="evidence" value="ECO:0007669"/>
    <property type="project" value="UniProtKB-KW"/>
</dbReference>
<accession>A0A3L7K2H9</accession>
<protein>
    <submittedName>
        <fullName evidence="2">Serine protease</fullName>
    </submittedName>
</protein>
<dbReference type="PANTHER" id="PTHR22939:SF129">
    <property type="entry name" value="SERINE PROTEASE HTRA2, MITOCHONDRIAL"/>
    <property type="match status" value="1"/>
</dbReference>
<dbReference type="PRINTS" id="PR00834">
    <property type="entry name" value="PROTEASES2C"/>
</dbReference>